<evidence type="ECO:0000256" key="6">
    <source>
        <dbReference type="ARBA" id="ARBA00017721"/>
    </source>
</evidence>
<reference evidence="13 14" key="1">
    <citation type="submission" date="2019-09" db="EMBL/GenBank/DDBJ databases">
        <title>Draft genome sequence of 3 type strains from the CCUG.</title>
        <authorList>
            <person name="Pineiro-Iglesias B."/>
            <person name="Tunovic T."/>
            <person name="Unosson C."/>
            <person name="Inganas E."/>
            <person name="Ohlen M."/>
            <person name="Cardew S."/>
            <person name="Jensie-Markopoulos S."/>
            <person name="Salva-Serra F."/>
            <person name="Jaen-Luchoro D."/>
            <person name="Karlsson R."/>
            <person name="Svensson-Stadler L."/>
            <person name="Chun J."/>
            <person name="Moore E."/>
        </authorList>
    </citation>
    <scope>NUCLEOTIDE SEQUENCE [LARGE SCALE GENOMIC DNA]</scope>
    <source>
        <strain evidence="13 14">CCUG 65427</strain>
    </source>
</reference>
<dbReference type="SUPFAM" id="SSF53098">
    <property type="entry name" value="Ribonuclease H-like"/>
    <property type="match status" value="1"/>
</dbReference>
<dbReference type="InterPro" id="IPR012337">
    <property type="entry name" value="RNaseH-like_sf"/>
</dbReference>
<keyword evidence="7" id="KW-0540">Nuclease</keyword>
<dbReference type="GO" id="GO:0004523">
    <property type="term" value="F:RNA-DNA hybrid ribonuclease activity"/>
    <property type="evidence" value="ECO:0007669"/>
    <property type="project" value="UniProtKB-EC"/>
</dbReference>
<protein>
    <recommendedName>
        <fullName evidence="6">Ribonuclease H</fullName>
        <ecNumber evidence="5">3.1.26.4</ecNumber>
    </recommendedName>
</protein>
<dbReference type="EC" id="3.1.26.4" evidence="5"/>
<name>A0A833CA90_9FIRM</name>
<organism evidence="13 14">
    <name type="scientific">Veillonella seminalis</name>
    <dbReference type="NCBI Taxonomy" id="1502943"/>
    <lineage>
        <taxon>Bacteria</taxon>
        <taxon>Bacillati</taxon>
        <taxon>Bacillota</taxon>
        <taxon>Negativicutes</taxon>
        <taxon>Veillonellales</taxon>
        <taxon>Veillonellaceae</taxon>
        <taxon>Veillonella</taxon>
    </lineage>
</organism>
<keyword evidence="8" id="KW-0479">Metal-binding</keyword>
<evidence type="ECO:0000256" key="1">
    <source>
        <dbReference type="ARBA" id="ARBA00000077"/>
    </source>
</evidence>
<evidence type="ECO:0000313" key="13">
    <source>
        <dbReference type="EMBL" id="KAB1477547.1"/>
    </source>
</evidence>
<comment type="similarity">
    <text evidence="4">Belongs to the RNase H family.</text>
</comment>
<dbReference type="GeneID" id="83055129"/>
<accession>A0A833CA90</accession>
<dbReference type="InterPro" id="IPR036397">
    <property type="entry name" value="RNaseH_sf"/>
</dbReference>
<evidence type="ECO:0000256" key="5">
    <source>
        <dbReference type="ARBA" id="ARBA00012180"/>
    </source>
</evidence>
<dbReference type="InterPro" id="IPR050092">
    <property type="entry name" value="RNase_H"/>
</dbReference>
<dbReference type="PANTHER" id="PTHR10642:SF26">
    <property type="entry name" value="RIBONUCLEASE H1"/>
    <property type="match status" value="1"/>
</dbReference>
<dbReference type="Pfam" id="PF00075">
    <property type="entry name" value="RNase_H"/>
    <property type="match status" value="1"/>
</dbReference>
<dbReference type="Gene3D" id="3.30.420.10">
    <property type="entry name" value="Ribonuclease H-like superfamily/Ribonuclease H"/>
    <property type="match status" value="1"/>
</dbReference>
<dbReference type="InterPro" id="IPR009027">
    <property type="entry name" value="Ribosomal_bL9/RNase_H1_N"/>
</dbReference>
<dbReference type="InterPro" id="IPR037056">
    <property type="entry name" value="RNase_H1_N_sf"/>
</dbReference>
<keyword evidence="9" id="KW-0255">Endonuclease</keyword>
<comment type="function">
    <text evidence="3">Endonuclease that specifically degrades the RNA of RNA-DNA hybrids.</text>
</comment>
<evidence type="ECO:0000256" key="9">
    <source>
        <dbReference type="ARBA" id="ARBA00022759"/>
    </source>
</evidence>
<dbReference type="EMBL" id="WBKH01000008">
    <property type="protein sequence ID" value="KAB1477547.1"/>
    <property type="molecule type" value="Genomic_DNA"/>
</dbReference>
<comment type="cofactor">
    <cofactor evidence="2">
        <name>Mg(2+)</name>
        <dbReference type="ChEBI" id="CHEBI:18420"/>
    </cofactor>
</comment>
<evidence type="ECO:0000256" key="2">
    <source>
        <dbReference type="ARBA" id="ARBA00001946"/>
    </source>
</evidence>
<dbReference type="Gene3D" id="3.40.970.10">
    <property type="entry name" value="Ribonuclease H1, N-terminal domain"/>
    <property type="match status" value="1"/>
</dbReference>
<dbReference type="Proteomes" id="UP000434554">
    <property type="component" value="Unassembled WGS sequence"/>
</dbReference>
<keyword evidence="11" id="KW-0460">Magnesium</keyword>
<comment type="caution">
    <text evidence="13">The sequence shown here is derived from an EMBL/GenBank/DDBJ whole genome shotgun (WGS) entry which is preliminary data.</text>
</comment>
<dbReference type="GO" id="GO:0003676">
    <property type="term" value="F:nucleic acid binding"/>
    <property type="evidence" value="ECO:0007669"/>
    <property type="project" value="InterPro"/>
</dbReference>
<dbReference type="PANTHER" id="PTHR10642">
    <property type="entry name" value="RIBONUCLEASE H1"/>
    <property type="match status" value="1"/>
</dbReference>
<keyword evidence="10" id="KW-0378">Hydrolase</keyword>
<dbReference type="AlphaFoldDB" id="A0A833CA90"/>
<evidence type="ECO:0000256" key="11">
    <source>
        <dbReference type="ARBA" id="ARBA00022842"/>
    </source>
</evidence>
<gene>
    <name evidence="13" type="ORF">F8R14_07920</name>
</gene>
<dbReference type="CDD" id="cd09277">
    <property type="entry name" value="RNase_HI_bacteria_like"/>
    <property type="match status" value="1"/>
</dbReference>
<dbReference type="SUPFAM" id="SSF55658">
    <property type="entry name" value="L9 N-domain-like"/>
    <property type="match status" value="1"/>
</dbReference>
<feature type="domain" description="RNase H type-1" evidence="12">
    <location>
        <begin position="103"/>
        <end position="240"/>
    </location>
</feature>
<evidence type="ECO:0000256" key="4">
    <source>
        <dbReference type="ARBA" id="ARBA00005300"/>
    </source>
</evidence>
<evidence type="ECO:0000256" key="8">
    <source>
        <dbReference type="ARBA" id="ARBA00022723"/>
    </source>
</evidence>
<dbReference type="RefSeq" id="WP_127007876.1">
    <property type="nucleotide sequence ID" value="NZ_CALMIE010000017.1"/>
</dbReference>
<sequence length="245" mass="27288">MGKKYYAVRAGRVRGIYDSWAACERQVKGYGGAVYKSFMSKQEAEAFMQEDIAPIKGMSMEEYLATAKASKRRTPRRRKVTSSVQNDITDASDDMAAILADLGPKSAVAFIDGSFDKTNNVVGTGGILFYEGQEETFSFGTDKPMYTAYWNVAGELLGAMHVIEAAVAKQAKEIHIYYDYMGIEMWATGRWKANNPLTQYYAEFMLNSRRQIKTVFHKVVAHTGVAYNEKADALAKAGTTKLIEL</sequence>
<dbReference type="InterPro" id="IPR011320">
    <property type="entry name" value="RNase_H1_N"/>
</dbReference>
<dbReference type="InterPro" id="IPR002156">
    <property type="entry name" value="RNaseH_domain"/>
</dbReference>
<evidence type="ECO:0000259" key="12">
    <source>
        <dbReference type="PROSITE" id="PS50879"/>
    </source>
</evidence>
<dbReference type="Pfam" id="PF01693">
    <property type="entry name" value="Cauli_VI"/>
    <property type="match status" value="1"/>
</dbReference>
<evidence type="ECO:0000313" key="14">
    <source>
        <dbReference type="Proteomes" id="UP000434554"/>
    </source>
</evidence>
<dbReference type="GO" id="GO:0043137">
    <property type="term" value="P:DNA replication, removal of RNA primer"/>
    <property type="evidence" value="ECO:0007669"/>
    <property type="project" value="TreeGrafter"/>
</dbReference>
<comment type="catalytic activity">
    <reaction evidence="1">
        <text>Endonucleolytic cleavage to 5'-phosphomonoester.</text>
        <dbReference type="EC" id="3.1.26.4"/>
    </reaction>
</comment>
<dbReference type="FunFam" id="3.40.970.10:FF:000002">
    <property type="entry name" value="Ribonuclease H"/>
    <property type="match status" value="1"/>
</dbReference>
<dbReference type="GO" id="GO:0046872">
    <property type="term" value="F:metal ion binding"/>
    <property type="evidence" value="ECO:0007669"/>
    <property type="project" value="UniProtKB-KW"/>
</dbReference>
<evidence type="ECO:0000256" key="3">
    <source>
        <dbReference type="ARBA" id="ARBA00004065"/>
    </source>
</evidence>
<proteinExistence type="inferred from homology"/>
<dbReference type="PROSITE" id="PS50879">
    <property type="entry name" value="RNASE_H_1"/>
    <property type="match status" value="1"/>
</dbReference>
<evidence type="ECO:0000256" key="7">
    <source>
        <dbReference type="ARBA" id="ARBA00022722"/>
    </source>
</evidence>
<evidence type="ECO:0000256" key="10">
    <source>
        <dbReference type="ARBA" id="ARBA00022801"/>
    </source>
</evidence>